<dbReference type="InterPro" id="IPR036181">
    <property type="entry name" value="MIT_dom_sf"/>
</dbReference>
<dbReference type="InterPro" id="IPR007330">
    <property type="entry name" value="MIT_dom"/>
</dbReference>
<dbReference type="SMART" id="SM00745">
    <property type="entry name" value="MIT"/>
    <property type="match status" value="1"/>
</dbReference>
<gene>
    <name evidence="3" type="primary">LOC100903463</name>
</gene>
<dbReference type="CDD" id="cd02683">
    <property type="entry name" value="MIT_1"/>
    <property type="match status" value="1"/>
</dbReference>
<dbReference type="PANTHER" id="PTHR21222:SF1">
    <property type="entry name" value="MIT DOMAIN-CONTAINING PROTEIN 1"/>
    <property type="match status" value="1"/>
</dbReference>
<evidence type="ECO:0000259" key="1">
    <source>
        <dbReference type="SMART" id="SM00745"/>
    </source>
</evidence>
<dbReference type="RefSeq" id="XP_003743809.1">
    <property type="nucleotide sequence ID" value="XM_003743761.1"/>
</dbReference>
<name>A0AAJ6QTY8_9ACAR</name>
<sequence>MAHIGVEASAVSILKRAVDYDQQSRYTSALVCYQEGIQLLLDVLKITGDDEQKRQHIRGRIKSYMDRAEEIKRLIQKEKDAGTFTEKFSIPDGSRNFGYEAIMGQLLDSGVRTVEVEDPYIMATHQIINFIKFCEMLIIKCKNLSKIKLMTKVNERGSPAEQKERLSQLATSLKTHKVDLELIFSTTLHDREIRFDTGWIVKIGRGLDYFKPTPSMFSVGHFDLNLRECHETTVNIFHTKHLRHN</sequence>
<dbReference type="AlphaFoldDB" id="A0AAJ6QTY8"/>
<dbReference type="KEGG" id="goe:100903463"/>
<dbReference type="InterPro" id="IPR045331">
    <property type="entry name" value="MITD1_N"/>
</dbReference>
<dbReference type="InterPro" id="IPR038113">
    <property type="entry name" value="MITD1_C_sf"/>
</dbReference>
<dbReference type="PANTHER" id="PTHR21222">
    <property type="entry name" value="MIT DOMAIN-CONTAINING PROTEIN 1"/>
    <property type="match status" value="1"/>
</dbReference>
<evidence type="ECO:0000313" key="3">
    <source>
        <dbReference type="RefSeq" id="XP_003743809.1"/>
    </source>
</evidence>
<dbReference type="InterPro" id="IPR052817">
    <property type="entry name" value="MIT_domain_contain_protein1"/>
</dbReference>
<dbReference type="SUPFAM" id="SSF116846">
    <property type="entry name" value="MIT domain"/>
    <property type="match status" value="1"/>
</dbReference>
<proteinExistence type="predicted"/>
<dbReference type="Proteomes" id="UP000694867">
    <property type="component" value="Unplaced"/>
</dbReference>
<dbReference type="InterPro" id="IPR032341">
    <property type="entry name" value="MITD1_C"/>
</dbReference>
<dbReference type="Pfam" id="PF04212">
    <property type="entry name" value="MIT"/>
    <property type="match status" value="1"/>
</dbReference>
<reference evidence="3" key="1">
    <citation type="submission" date="2025-08" db="UniProtKB">
        <authorList>
            <consortium name="RefSeq"/>
        </authorList>
    </citation>
    <scope>IDENTIFICATION</scope>
</reference>
<accession>A0AAJ6QTY8</accession>
<dbReference type="Pfam" id="PF16565">
    <property type="entry name" value="MIT_C"/>
    <property type="match status" value="1"/>
</dbReference>
<evidence type="ECO:0000313" key="2">
    <source>
        <dbReference type="Proteomes" id="UP000694867"/>
    </source>
</evidence>
<feature type="domain" description="MIT" evidence="1">
    <location>
        <begin position="3"/>
        <end position="82"/>
    </location>
</feature>
<organism evidence="2 3">
    <name type="scientific">Galendromus occidentalis</name>
    <name type="common">western predatory mite</name>
    <dbReference type="NCBI Taxonomy" id="34638"/>
    <lineage>
        <taxon>Eukaryota</taxon>
        <taxon>Metazoa</taxon>
        <taxon>Ecdysozoa</taxon>
        <taxon>Arthropoda</taxon>
        <taxon>Chelicerata</taxon>
        <taxon>Arachnida</taxon>
        <taxon>Acari</taxon>
        <taxon>Parasitiformes</taxon>
        <taxon>Mesostigmata</taxon>
        <taxon>Gamasina</taxon>
        <taxon>Phytoseioidea</taxon>
        <taxon>Phytoseiidae</taxon>
        <taxon>Typhlodrominae</taxon>
        <taxon>Galendromus</taxon>
    </lineage>
</organism>
<dbReference type="Gene3D" id="3.30.870.30">
    <property type="entry name" value="MITD, C-terminal phospholipase D-like domain"/>
    <property type="match status" value="1"/>
</dbReference>
<dbReference type="GeneID" id="100903463"/>
<protein>
    <submittedName>
        <fullName evidence="3">MIT domain-containing protein 1</fullName>
    </submittedName>
</protein>
<keyword evidence="2" id="KW-1185">Reference proteome</keyword>
<dbReference type="Gene3D" id="1.20.58.80">
    <property type="entry name" value="Phosphotransferase system, lactose/cellobiose-type IIA subunit"/>
    <property type="match status" value="1"/>
</dbReference>